<dbReference type="InterPro" id="IPR036402">
    <property type="entry name" value="EF-Ts_dimer_sf"/>
</dbReference>
<comment type="caution">
    <text evidence="1">The sequence shown here is derived from an EMBL/GenBank/DDBJ whole genome shotgun (WGS) entry which is preliminary data.</text>
</comment>
<reference evidence="1" key="1">
    <citation type="submission" date="2013-11" db="EMBL/GenBank/DDBJ databases">
        <title>Microbial diversity, functional groups and degradation webs in Northern and Southern Mediterranean and Red Sea marine crude oil polluted sites.</title>
        <authorList>
            <person name="Daffonchio D."/>
            <person name="Mapelli F."/>
            <person name="Ferrer M."/>
            <person name="Richter M."/>
            <person name="Cherif A."/>
            <person name="Malkawi H.I."/>
            <person name="Yakimov M.M."/>
            <person name="Abdel-Fattah Y.R."/>
            <person name="Blaghen M."/>
            <person name="Golyshin P.N."/>
            <person name="Kalogerakis N."/>
            <person name="Boon N."/>
            <person name="Magagnini M."/>
            <person name="Fava F."/>
        </authorList>
    </citation>
    <scope>NUCLEOTIDE SEQUENCE</scope>
</reference>
<accession>A0A1B6NXX8</accession>
<organism evidence="1">
    <name type="scientific">marine sediment metagenome</name>
    <dbReference type="NCBI Taxonomy" id="412755"/>
    <lineage>
        <taxon>unclassified sequences</taxon>
        <taxon>metagenomes</taxon>
        <taxon>ecological metagenomes</taxon>
    </lineage>
</organism>
<dbReference type="AlphaFoldDB" id="A0A1B6NXX8"/>
<proteinExistence type="predicted"/>
<gene>
    <name evidence="1" type="ORF">MGSAQ_000236</name>
</gene>
<name>A0A1B6NXX8_9ZZZZ</name>
<evidence type="ECO:0008006" key="2">
    <source>
        <dbReference type="Google" id="ProtNLM"/>
    </source>
</evidence>
<sequence>STGYARVMVGEGIEKKEEDFAAEVAKTLSGA</sequence>
<protein>
    <recommendedName>
        <fullName evidence="2">Elongation factor Ts</fullName>
    </recommendedName>
</protein>
<dbReference type="EMBL" id="AYSL01000055">
    <property type="protein sequence ID" value="KTF08266.1"/>
    <property type="molecule type" value="Genomic_DNA"/>
</dbReference>
<evidence type="ECO:0000313" key="1">
    <source>
        <dbReference type="EMBL" id="KTF08266.1"/>
    </source>
</evidence>
<feature type="non-terminal residue" evidence="1">
    <location>
        <position position="1"/>
    </location>
</feature>
<dbReference type="SUPFAM" id="SSF54713">
    <property type="entry name" value="Elongation factor Ts (EF-Ts), dimerisation domain"/>
    <property type="match status" value="1"/>
</dbReference>